<evidence type="ECO:0000313" key="7">
    <source>
        <dbReference type="EMBL" id="CAG2206405.1"/>
    </source>
</evidence>
<accession>A0A8S3RAL6</accession>
<protein>
    <submittedName>
        <fullName evidence="7">MYO7A</fullName>
    </submittedName>
</protein>
<feature type="domain" description="Myosin motor" evidence="6">
    <location>
        <begin position="63"/>
        <end position="304"/>
    </location>
</feature>
<dbReference type="Proteomes" id="UP000683360">
    <property type="component" value="Unassembled WGS sequence"/>
</dbReference>
<evidence type="ECO:0000256" key="1">
    <source>
        <dbReference type="ARBA" id="ARBA00022741"/>
    </source>
</evidence>
<dbReference type="GO" id="GO:0003779">
    <property type="term" value="F:actin binding"/>
    <property type="evidence" value="ECO:0007669"/>
    <property type="project" value="UniProtKB-KW"/>
</dbReference>
<dbReference type="GO" id="GO:0016459">
    <property type="term" value="C:myosin complex"/>
    <property type="evidence" value="ECO:0007669"/>
    <property type="project" value="UniProtKB-KW"/>
</dbReference>
<dbReference type="GO" id="GO:0005524">
    <property type="term" value="F:ATP binding"/>
    <property type="evidence" value="ECO:0007669"/>
    <property type="project" value="UniProtKB-UniRule"/>
</dbReference>
<dbReference type="Pfam" id="PF00063">
    <property type="entry name" value="Myosin_head"/>
    <property type="match status" value="2"/>
</dbReference>
<dbReference type="SMART" id="SM00242">
    <property type="entry name" value="MYSc"/>
    <property type="match status" value="1"/>
</dbReference>
<gene>
    <name evidence="7" type="ORF">MEDL_20735</name>
</gene>
<evidence type="ECO:0000256" key="2">
    <source>
        <dbReference type="ARBA" id="ARBA00022840"/>
    </source>
</evidence>
<organism evidence="7 8">
    <name type="scientific">Mytilus edulis</name>
    <name type="common">Blue mussel</name>
    <dbReference type="NCBI Taxonomy" id="6550"/>
    <lineage>
        <taxon>Eukaryota</taxon>
        <taxon>Metazoa</taxon>
        <taxon>Spiralia</taxon>
        <taxon>Lophotrochozoa</taxon>
        <taxon>Mollusca</taxon>
        <taxon>Bivalvia</taxon>
        <taxon>Autobranchia</taxon>
        <taxon>Pteriomorphia</taxon>
        <taxon>Mytilida</taxon>
        <taxon>Mytiloidea</taxon>
        <taxon>Mytilidae</taxon>
        <taxon>Mytilinae</taxon>
        <taxon>Mytilus</taxon>
    </lineage>
</organism>
<dbReference type="InterPro" id="IPR051567">
    <property type="entry name" value="Unconventional_Myosin_ATPase"/>
</dbReference>
<keyword evidence="5" id="KW-0009">Actin-binding</keyword>
<keyword evidence="8" id="KW-1185">Reference proteome</keyword>
<dbReference type="InterPro" id="IPR057130">
    <property type="entry name" value="Myosin_VII_N"/>
</dbReference>
<evidence type="ECO:0000256" key="5">
    <source>
        <dbReference type="PROSITE-ProRule" id="PRU00782"/>
    </source>
</evidence>
<dbReference type="PANTHER" id="PTHR22692">
    <property type="entry name" value="MYOSIN VII, XV"/>
    <property type="match status" value="1"/>
</dbReference>
<keyword evidence="3 5" id="KW-0518">Myosin</keyword>
<dbReference type="InterPro" id="IPR036961">
    <property type="entry name" value="Kinesin_motor_dom_sf"/>
</dbReference>
<proteinExistence type="inferred from homology"/>
<feature type="binding site" evidence="5">
    <location>
        <begin position="156"/>
        <end position="163"/>
    </location>
    <ligand>
        <name>ATP</name>
        <dbReference type="ChEBI" id="CHEBI:30616"/>
    </ligand>
</feature>
<comment type="caution">
    <text evidence="7">The sequence shown here is derived from an EMBL/GenBank/DDBJ whole genome shotgun (WGS) entry which is preliminary data.</text>
</comment>
<dbReference type="SUPFAM" id="SSF52540">
    <property type="entry name" value="P-loop containing nucleoside triphosphate hydrolases"/>
    <property type="match status" value="1"/>
</dbReference>
<comment type="caution">
    <text evidence="5">Lacks conserved residue(s) required for the propagation of feature annotation.</text>
</comment>
<dbReference type="Pfam" id="PF24123">
    <property type="entry name" value="Myosin_VII_N"/>
    <property type="match status" value="1"/>
</dbReference>
<name>A0A8S3RAL6_MYTED</name>
<dbReference type="OrthoDB" id="6108017at2759"/>
<dbReference type="PRINTS" id="PR00193">
    <property type="entry name" value="MYOSINHEAVY"/>
</dbReference>
<evidence type="ECO:0000256" key="3">
    <source>
        <dbReference type="ARBA" id="ARBA00023123"/>
    </source>
</evidence>
<dbReference type="EMBL" id="CAJPWZ010001046">
    <property type="protein sequence ID" value="CAG2206405.1"/>
    <property type="molecule type" value="Genomic_DNA"/>
</dbReference>
<evidence type="ECO:0000256" key="4">
    <source>
        <dbReference type="ARBA" id="ARBA00023175"/>
    </source>
</evidence>
<dbReference type="AlphaFoldDB" id="A0A8S3RAL6"/>
<comment type="similarity">
    <text evidence="5">Belongs to the TRAFAC class myosin-kinesin ATPase superfamily. Myosin family.</text>
</comment>
<keyword evidence="4 5" id="KW-0505">Motor protein</keyword>
<dbReference type="GO" id="GO:0003774">
    <property type="term" value="F:cytoskeletal motor activity"/>
    <property type="evidence" value="ECO:0007669"/>
    <property type="project" value="UniProtKB-UniRule"/>
</dbReference>
<dbReference type="Gene3D" id="3.40.850.10">
    <property type="entry name" value="Kinesin motor domain"/>
    <property type="match status" value="2"/>
</dbReference>
<dbReference type="PROSITE" id="PS51456">
    <property type="entry name" value="MYOSIN_MOTOR"/>
    <property type="match status" value="1"/>
</dbReference>
<evidence type="ECO:0000259" key="6">
    <source>
        <dbReference type="PROSITE" id="PS51456"/>
    </source>
</evidence>
<dbReference type="PANTHER" id="PTHR22692:SF33">
    <property type="entry name" value="MYOSIN"/>
    <property type="match status" value="1"/>
</dbReference>
<keyword evidence="2 5" id="KW-0067">ATP-binding</keyword>
<evidence type="ECO:0000313" key="8">
    <source>
        <dbReference type="Proteomes" id="UP000683360"/>
    </source>
</evidence>
<sequence length="304" mass="34575">MVILSKGDHVWLEPETKGEFNVAIGGRVKFTQSGKIQVIDDDGKEVWLDGKTQIKHMHPTSVEGIEDMIGLGDLNEAGILRNLFTRYMENLIYTFTGSILVAVNPYQVLPIYTSEQIKLYSDRKIGELPPHVFAIADNSYYNMKRYRHDQCIIISGESGAGKTESTKLILQFLAAVSGHHSWIAQQILEANPIMEAFEMPRPLEMTILVDLKSRIVNQAHDERNYHIFYCMLAGLSADERKQLDLKDATHYYYLTQGGDINVEQRDGGKEFADIRSAMKVLTFSDAEKSGKYSKFCLFYFILEI</sequence>
<dbReference type="InterPro" id="IPR001609">
    <property type="entry name" value="Myosin_head_motor_dom-like"/>
</dbReference>
<dbReference type="InterPro" id="IPR027417">
    <property type="entry name" value="P-loop_NTPase"/>
</dbReference>
<keyword evidence="1 5" id="KW-0547">Nucleotide-binding</keyword>
<reference evidence="7" key="1">
    <citation type="submission" date="2021-03" db="EMBL/GenBank/DDBJ databases">
        <authorList>
            <person name="Bekaert M."/>
        </authorList>
    </citation>
    <scope>NUCLEOTIDE SEQUENCE</scope>
</reference>